<evidence type="ECO:0000313" key="14">
    <source>
        <dbReference type="EMBL" id="AZZ40853.1"/>
    </source>
</evidence>
<gene>
    <name evidence="14" type="ORF">C0Z10_10635</name>
</gene>
<keyword evidence="9" id="KW-0175">Coiled coil</keyword>
<feature type="transmembrane region" description="Helical" evidence="10">
    <location>
        <begin position="69"/>
        <end position="85"/>
    </location>
</feature>
<feature type="transmembrane region" description="Helical" evidence="10">
    <location>
        <begin position="92"/>
        <end position="111"/>
    </location>
</feature>
<evidence type="ECO:0000256" key="4">
    <source>
        <dbReference type="ARBA" id="ARBA00022679"/>
    </source>
</evidence>
<evidence type="ECO:0000256" key="7">
    <source>
        <dbReference type="ARBA" id="ARBA00022840"/>
    </source>
</evidence>
<evidence type="ECO:0000259" key="13">
    <source>
        <dbReference type="Pfam" id="PF23539"/>
    </source>
</evidence>
<dbReference type="PANTHER" id="PTHR24421:SF10">
    <property type="entry name" value="NITRATE_NITRITE SENSOR PROTEIN NARQ"/>
    <property type="match status" value="1"/>
</dbReference>
<dbReference type="EMBL" id="CP025570">
    <property type="protein sequence ID" value="AZZ40853.1"/>
    <property type="molecule type" value="Genomic_DNA"/>
</dbReference>
<dbReference type="EC" id="2.7.13.3" evidence="2"/>
<name>A0A3T0S3B7_9ACTN</name>
<feature type="transmembrane region" description="Helical" evidence="10">
    <location>
        <begin position="123"/>
        <end position="144"/>
    </location>
</feature>
<dbReference type="PANTHER" id="PTHR24421">
    <property type="entry name" value="NITRATE/NITRITE SENSOR PROTEIN NARX-RELATED"/>
    <property type="match status" value="1"/>
</dbReference>
<dbReference type="Gene3D" id="1.20.5.1930">
    <property type="match status" value="1"/>
</dbReference>
<comment type="catalytic activity">
    <reaction evidence="1">
        <text>ATP + protein L-histidine = ADP + protein N-phospho-L-histidine.</text>
        <dbReference type="EC" id="2.7.13.3"/>
    </reaction>
</comment>
<evidence type="ECO:0000256" key="1">
    <source>
        <dbReference type="ARBA" id="ARBA00000085"/>
    </source>
</evidence>
<dbReference type="Pfam" id="PF07730">
    <property type="entry name" value="HisKA_3"/>
    <property type="match status" value="1"/>
</dbReference>
<dbReference type="GO" id="GO:0046983">
    <property type="term" value="F:protein dimerization activity"/>
    <property type="evidence" value="ECO:0007669"/>
    <property type="project" value="InterPro"/>
</dbReference>
<feature type="coiled-coil region" evidence="9">
    <location>
        <begin position="148"/>
        <end position="175"/>
    </location>
</feature>
<evidence type="ECO:0000256" key="6">
    <source>
        <dbReference type="ARBA" id="ARBA00022777"/>
    </source>
</evidence>
<dbReference type="KEGG" id="aji:C0Z10_10635"/>
<reference evidence="15" key="1">
    <citation type="submission" date="2017-12" db="EMBL/GenBank/DDBJ databases">
        <title>Whole genome sequencing of Acidipropionibacterium jensenii strains JS279 and JS280.</title>
        <authorList>
            <person name="Deptula P."/>
            <person name="Laine P."/>
            <person name="Smolander O.-P."/>
            <person name="Paulin L."/>
            <person name="Auvinen P."/>
            <person name="Varmanen P."/>
        </authorList>
    </citation>
    <scope>NUCLEOTIDE SEQUENCE [LARGE SCALE GENOMIC DNA]</scope>
    <source>
        <strain evidence="15">JS280</strain>
    </source>
</reference>
<dbReference type="Proteomes" id="UP000285875">
    <property type="component" value="Chromosome"/>
</dbReference>
<keyword evidence="3" id="KW-0597">Phosphoprotein</keyword>
<evidence type="ECO:0000259" key="12">
    <source>
        <dbReference type="Pfam" id="PF07730"/>
    </source>
</evidence>
<feature type="domain" description="Histidine kinase/HSP90-like ATPase" evidence="11">
    <location>
        <begin position="303"/>
        <end position="392"/>
    </location>
</feature>
<evidence type="ECO:0000256" key="9">
    <source>
        <dbReference type="SAM" id="Coils"/>
    </source>
</evidence>
<dbReference type="Gene3D" id="3.30.565.10">
    <property type="entry name" value="Histidine kinase-like ATPase, C-terminal domain"/>
    <property type="match status" value="1"/>
</dbReference>
<dbReference type="InterPro" id="IPR036890">
    <property type="entry name" value="HATPase_C_sf"/>
</dbReference>
<evidence type="ECO:0000256" key="10">
    <source>
        <dbReference type="SAM" id="Phobius"/>
    </source>
</evidence>
<evidence type="ECO:0000313" key="15">
    <source>
        <dbReference type="Proteomes" id="UP000285875"/>
    </source>
</evidence>
<feature type="domain" description="Signal transduction histidine kinase subgroup 3 dimerisation and phosphoacceptor" evidence="12">
    <location>
        <begin position="180"/>
        <end position="253"/>
    </location>
</feature>
<dbReference type="InterPro" id="IPR011712">
    <property type="entry name" value="Sig_transdc_His_kin_sub3_dim/P"/>
</dbReference>
<sequence>MVGDAVLALLLTPFALAGTIGGHYGWARALWGLCYVVPLIWRRARPDVAAAGVAVACLIQLVVDTGPNAGNVTVPIVIYAVIAYGNARHARWWLWLALAGSLAAGLRWSLNDDVFRSYGRQELILNITALTIGCAVTVLMAWYAGRFARERRLNLEQLRRRAEDLERERDQRVKLATQEERTRIAREMHDIVAHSLSVIVVQADGGSYLAHHDDAGDAESRLRSSATALDTIAETARTALTETRRLVGVLRDDSGRPADLTPSQGLADLPALIEETRGALPVTLQVTGDPDGHPALSAGADLACYRVVQESLTNVLKHAGPGASALVQIIHRPDRVEVRVTDDGRGSLAATDDGAGHGLVGMRERVSAWGGTLEARDRLDGGYQVDAVIPVESTPTHRTPGETP</sequence>
<keyword evidence="10" id="KW-0812">Transmembrane</keyword>
<proteinExistence type="predicted"/>
<dbReference type="AlphaFoldDB" id="A0A3T0S3B7"/>
<dbReference type="InterPro" id="IPR055558">
    <property type="entry name" value="DUF7134"/>
</dbReference>
<accession>A0A3T0S3B7</accession>
<dbReference type="InterPro" id="IPR050482">
    <property type="entry name" value="Sensor_HK_TwoCompSys"/>
</dbReference>
<keyword evidence="5" id="KW-0547">Nucleotide-binding</keyword>
<dbReference type="Pfam" id="PF23539">
    <property type="entry name" value="DUF7134"/>
    <property type="match status" value="1"/>
</dbReference>
<keyword evidence="4" id="KW-0808">Transferase</keyword>
<keyword evidence="7" id="KW-0067">ATP-binding</keyword>
<evidence type="ECO:0000256" key="5">
    <source>
        <dbReference type="ARBA" id="ARBA00022741"/>
    </source>
</evidence>
<keyword evidence="10" id="KW-1133">Transmembrane helix</keyword>
<organism evidence="14 15">
    <name type="scientific">Acidipropionibacterium jensenii</name>
    <dbReference type="NCBI Taxonomy" id="1749"/>
    <lineage>
        <taxon>Bacteria</taxon>
        <taxon>Bacillati</taxon>
        <taxon>Actinomycetota</taxon>
        <taxon>Actinomycetes</taxon>
        <taxon>Propionibacteriales</taxon>
        <taxon>Propionibacteriaceae</taxon>
        <taxon>Acidipropionibacterium</taxon>
    </lineage>
</organism>
<dbReference type="GO" id="GO:0005524">
    <property type="term" value="F:ATP binding"/>
    <property type="evidence" value="ECO:0007669"/>
    <property type="project" value="UniProtKB-KW"/>
</dbReference>
<keyword evidence="10" id="KW-0472">Membrane</keyword>
<protein>
    <recommendedName>
        <fullName evidence="2">histidine kinase</fullName>
        <ecNumber evidence="2">2.7.13.3</ecNumber>
    </recommendedName>
</protein>
<feature type="transmembrane region" description="Helical" evidence="10">
    <location>
        <begin position="6"/>
        <end position="26"/>
    </location>
</feature>
<evidence type="ECO:0000256" key="8">
    <source>
        <dbReference type="ARBA" id="ARBA00023012"/>
    </source>
</evidence>
<dbReference type="GO" id="GO:0016020">
    <property type="term" value="C:membrane"/>
    <property type="evidence" value="ECO:0007669"/>
    <property type="project" value="InterPro"/>
</dbReference>
<evidence type="ECO:0000256" key="2">
    <source>
        <dbReference type="ARBA" id="ARBA00012438"/>
    </source>
</evidence>
<dbReference type="InterPro" id="IPR003594">
    <property type="entry name" value="HATPase_dom"/>
</dbReference>
<evidence type="ECO:0000256" key="3">
    <source>
        <dbReference type="ARBA" id="ARBA00022553"/>
    </source>
</evidence>
<dbReference type="RefSeq" id="WP_097799922.1">
    <property type="nucleotide sequence ID" value="NZ_CP025570.1"/>
</dbReference>
<keyword evidence="8" id="KW-0902">Two-component regulatory system</keyword>
<keyword evidence="6 14" id="KW-0418">Kinase</keyword>
<dbReference type="SUPFAM" id="SSF55874">
    <property type="entry name" value="ATPase domain of HSP90 chaperone/DNA topoisomerase II/histidine kinase"/>
    <property type="match status" value="1"/>
</dbReference>
<dbReference type="Pfam" id="PF02518">
    <property type="entry name" value="HATPase_c"/>
    <property type="match status" value="1"/>
</dbReference>
<dbReference type="GO" id="GO:0000155">
    <property type="term" value="F:phosphorelay sensor kinase activity"/>
    <property type="evidence" value="ECO:0007669"/>
    <property type="project" value="InterPro"/>
</dbReference>
<dbReference type="CDD" id="cd16917">
    <property type="entry name" value="HATPase_UhpB-NarQ-NarX-like"/>
    <property type="match status" value="1"/>
</dbReference>
<evidence type="ECO:0000259" key="11">
    <source>
        <dbReference type="Pfam" id="PF02518"/>
    </source>
</evidence>
<feature type="domain" description="DUF7134" evidence="13">
    <location>
        <begin position="4"/>
        <end position="152"/>
    </location>
</feature>